<organism evidence="3 4">
    <name type="scientific">Parascedosporium putredinis</name>
    <dbReference type="NCBI Taxonomy" id="1442378"/>
    <lineage>
        <taxon>Eukaryota</taxon>
        <taxon>Fungi</taxon>
        <taxon>Dikarya</taxon>
        <taxon>Ascomycota</taxon>
        <taxon>Pezizomycotina</taxon>
        <taxon>Sordariomycetes</taxon>
        <taxon>Hypocreomycetidae</taxon>
        <taxon>Microascales</taxon>
        <taxon>Microascaceae</taxon>
        <taxon>Parascedosporium</taxon>
    </lineage>
</organism>
<dbReference type="AlphaFoldDB" id="A0A9P1H6T3"/>
<dbReference type="Pfam" id="PF23584">
    <property type="entry name" value="DUF7136"/>
    <property type="match status" value="1"/>
</dbReference>
<feature type="chain" id="PRO_5040244357" description="DUF7136 domain-containing protein" evidence="1">
    <location>
        <begin position="16"/>
        <end position="247"/>
    </location>
</feature>
<evidence type="ECO:0000313" key="4">
    <source>
        <dbReference type="Proteomes" id="UP000838763"/>
    </source>
</evidence>
<evidence type="ECO:0000256" key="1">
    <source>
        <dbReference type="SAM" id="SignalP"/>
    </source>
</evidence>
<sequence>MLQLLVLVFLCCVAAQEYPGKFQVDLVFPQNETYTPQAFFPVVYAVHNFKAAEGLNVYIAGEMQTSRAKFWEVDEPIGAEDFGVWSLPGAMFDRPLSREWPDTDPLFFITSMSPMTNGTETHFYIRWTVGMTNCTDDGEEDFRPETFQLEFSVALDGKLPDIAGAIRGCDYQSTATNVLRSYIGFGCGLVEESDIDDRCASLSEYADVVAANVSDKALDFDIGLLEQPRPRDMAECAFDRLGALLNL</sequence>
<accession>A0A9P1H6T3</accession>
<feature type="domain" description="DUF7136" evidence="2">
    <location>
        <begin position="18"/>
        <end position="172"/>
    </location>
</feature>
<dbReference type="Proteomes" id="UP000838763">
    <property type="component" value="Unassembled WGS sequence"/>
</dbReference>
<evidence type="ECO:0000313" key="3">
    <source>
        <dbReference type="EMBL" id="CAI4216981.1"/>
    </source>
</evidence>
<dbReference type="OrthoDB" id="4490227at2759"/>
<evidence type="ECO:0000259" key="2">
    <source>
        <dbReference type="Pfam" id="PF23584"/>
    </source>
</evidence>
<reference evidence="3" key="1">
    <citation type="submission" date="2022-11" db="EMBL/GenBank/DDBJ databases">
        <authorList>
            <person name="Scott C."/>
            <person name="Bruce N."/>
        </authorList>
    </citation>
    <scope>NUCLEOTIDE SEQUENCE</scope>
</reference>
<name>A0A9P1H6T3_9PEZI</name>
<comment type="caution">
    <text evidence="3">The sequence shown here is derived from an EMBL/GenBank/DDBJ whole genome shotgun (WGS) entry which is preliminary data.</text>
</comment>
<keyword evidence="1" id="KW-0732">Signal</keyword>
<dbReference type="InterPro" id="IPR055560">
    <property type="entry name" value="DUF7136"/>
</dbReference>
<gene>
    <name evidence="3" type="ORF">PPNO1_LOCUS6624</name>
</gene>
<dbReference type="EMBL" id="CALLCH030000015">
    <property type="protein sequence ID" value="CAI4216981.1"/>
    <property type="molecule type" value="Genomic_DNA"/>
</dbReference>
<keyword evidence="4" id="KW-1185">Reference proteome</keyword>
<protein>
    <recommendedName>
        <fullName evidence="2">DUF7136 domain-containing protein</fullName>
    </recommendedName>
</protein>
<feature type="signal peptide" evidence="1">
    <location>
        <begin position="1"/>
        <end position="15"/>
    </location>
</feature>
<proteinExistence type="predicted"/>